<sequence>MIDETPDLARCLNVSGLRCALPSLDEPAHTAATLDCARALAPHQQMPPPDEIADLSARLAVRCAELAAAWEGCSQGALAPRTATALRDWQCLRAGPGEGPFAAWLHVRAMARTCRTLLALGRSQGLLLSLAEEAGRDR</sequence>
<accession>A0ABV2Z1R0</accession>
<dbReference type="EMBL" id="JBEZVI010000013">
    <property type="protein sequence ID" value="MEU3711921.1"/>
    <property type="molecule type" value="Genomic_DNA"/>
</dbReference>
<proteinExistence type="predicted"/>
<keyword evidence="2" id="KW-1185">Reference proteome</keyword>
<dbReference type="Proteomes" id="UP001550853">
    <property type="component" value="Unassembled WGS sequence"/>
</dbReference>
<reference evidence="1 2" key="1">
    <citation type="submission" date="2024-06" db="EMBL/GenBank/DDBJ databases">
        <title>The Natural Products Discovery Center: Release of the First 8490 Sequenced Strains for Exploring Actinobacteria Biosynthetic Diversity.</title>
        <authorList>
            <person name="Kalkreuter E."/>
            <person name="Kautsar S.A."/>
            <person name="Yang D."/>
            <person name="Bader C.D."/>
            <person name="Teijaro C.N."/>
            <person name="Fluegel L."/>
            <person name="Davis C.M."/>
            <person name="Simpson J.R."/>
            <person name="Lauterbach L."/>
            <person name="Steele A.D."/>
            <person name="Gui C."/>
            <person name="Meng S."/>
            <person name="Li G."/>
            <person name="Viehrig K."/>
            <person name="Ye F."/>
            <person name="Su P."/>
            <person name="Kiefer A.F."/>
            <person name="Nichols A."/>
            <person name="Cepeda A.J."/>
            <person name="Yan W."/>
            <person name="Fan B."/>
            <person name="Jiang Y."/>
            <person name="Adhikari A."/>
            <person name="Zheng C.-J."/>
            <person name="Schuster L."/>
            <person name="Cowan T.M."/>
            <person name="Smanski M.J."/>
            <person name="Chevrette M.G."/>
            <person name="De Carvalho L.P.S."/>
            <person name="Shen B."/>
        </authorList>
    </citation>
    <scope>NUCLEOTIDE SEQUENCE [LARGE SCALE GENOMIC DNA]</scope>
    <source>
        <strain evidence="1 2">NPDC033039</strain>
    </source>
</reference>
<gene>
    <name evidence="1" type="ORF">AB0E61_17715</name>
</gene>
<comment type="caution">
    <text evidence="1">The sequence shown here is derived from an EMBL/GenBank/DDBJ whole genome shotgun (WGS) entry which is preliminary data.</text>
</comment>
<name>A0ABV2Z1R0_9ACTN</name>
<dbReference type="RefSeq" id="WP_030288562.1">
    <property type="nucleotide sequence ID" value="NZ_JBEZVI010000013.1"/>
</dbReference>
<organism evidence="1 2">
    <name type="scientific">Streptomyces catenulae</name>
    <dbReference type="NCBI Taxonomy" id="66875"/>
    <lineage>
        <taxon>Bacteria</taxon>
        <taxon>Bacillati</taxon>
        <taxon>Actinomycetota</taxon>
        <taxon>Actinomycetes</taxon>
        <taxon>Kitasatosporales</taxon>
        <taxon>Streptomycetaceae</taxon>
        <taxon>Streptomyces</taxon>
    </lineage>
</organism>
<dbReference type="InterPro" id="IPR046300">
    <property type="entry name" value="DUF6415"/>
</dbReference>
<evidence type="ECO:0000313" key="2">
    <source>
        <dbReference type="Proteomes" id="UP001550853"/>
    </source>
</evidence>
<protein>
    <submittedName>
        <fullName evidence="1">DUF6415 family natural product biosynthesis protein</fullName>
    </submittedName>
</protein>
<evidence type="ECO:0000313" key="1">
    <source>
        <dbReference type="EMBL" id="MEU3711921.1"/>
    </source>
</evidence>
<dbReference type="Pfam" id="PF19979">
    <property type="entry name" value="DUF6415"/>
    <property type="match status" value="1"/>
</dbReference>